<dbReference type="RefSeq" id="WP_313844200.1">
    <property type="nucleotide sequence ID" value="NZ_JAVLAM010000001.1"/>
</dbReference>
<proteinExistence type="predicted"/>
<evidence type="ECO:0000313" key="2">
    <source>
        <dbReference type="EMBL" id="MDT7015361.1"/>
    </source>
</evidence>
<name>A0AAW8W6E1_9LACO</name>
<dbReference type="Proteomes" id="UP001254075">
    <property type="component" value="Unassembled WGS sequence"/>
</dbReference>
<dbReference type="Pfam" id="PF07751">
    <property type="entry name" value="Abi_2"/>
    <property type="match status" value="1"/>
</dbReference>
<protein>
    <submittedName>
        <fullName evidence="3">Abi family protein</fullName>
    </submittedName>
</protein>
<comment type="caution">
    <text evidence="3">The sequence shown here is derived from an EMBL/GenBank/DDBJ whole genome shotgun (WGS) entry which is preliminary data.</text>
</comment>
<dbReference type="EMBL" id="JAVLAM010000012">
    <property type="protein sequence ID" value="MDT7015571.1"/>
    <property type="molecule type" value="Genomic_DNA"/>
</dbReference>
<evidence type="ECO:0000313" key="1">
    <source>
        <dbReference type="EMBL" id="MDT7012835.1"/>
    </source>
</evidence>
<organism evidence="3 4">
    <name type="scientific">Levilactobacillus namurensis</name>
    <dbReference type="NCBI Taxonomy" id="380393"/>
    <lineage>
        <taxon>Bacteria</taxon>
        <taxon>Bacillati</taxon>
        <taxon>Bacillota</taxon>
        <taxon>Bacilli</taxon>
        <taxon>Lactobacillales</taxon>
        <taxon>Lactobacillaceae</taxon>
        <taxon>Levilactobacillus</taxon>
    </lineage>
</organism>
<gene>
    <name evidence="1" type="ORF">RI532_00060</name>
    <name evidence="2" type="ORF">RI532_13345</name>
    <name evidence="3" type="ORF">RI532_14530</name>
</gene>
<dbReference type="EMBL" id="JAVLAM010000001">
    <property type="protein sequence ID" value="MDT7012835.1"/>
    <property type="molecule type" value="Genomic_DNA"/>
</dbReference>
<dbReference type="InterPro" id="IPR011664">
    <property type="entry name" value="Abi_system_AbiD/AbiF-like"/>
</dbReference>
<sequence length="381" mass="44591">MTYTFFYNKIEEMRWLVTGGGKPTRVKGISYSLEEMPFLYTKIPLYISRPTFIPDKPFKSYKQQIGILQSRGLFIDDASFAKHMLRTYSYYDLINGNLDELMVSRHPDRFVKNTSLADLVQIRFMEDRIKAIFLKQILMIEKTFKSTLSYYISEQFGVDSNPGGYLTKKNYSGDRTDVVKKTMKTLRDVRDGNVHKPQGEPIRHYRKDHNHIPPWILIDELTFGETVYWYKCLDNQGKLEVSSEMLHLPQEMSSTHMLELFQIVIDLIREFRNFFAHNSVLSHMKSKRKLKIKLIGDVNSSDSLVSGITDNLNNSRNLLACFLSILLLSKDPDQLKLFLLDFQQTEEILDSERTKFIIEDIFQLPLEMVERGLNFVNDIKD</sequence>
<dbReference type="AlphaFoldDB" id="A0AAW8W6E1"/>
<dbReference type="EMBL" id="JAVLAM010000005">
    <property type="protein sequence ID" value="MDT7015361.1"/>
    <property type="molecule type" value="Genomic_DNA"/>
</dbReference>
<reference evidence="3" key="1">
    <citation type="submission" date="2023-08" db="EMBL/GenBank/DDBJ databases">
        <authorList>
            <person name="Page C.A."/>
            <person name="Perez-Diaz I.M."/>
        </authorList>
    </citation>
    <scope>NUCLEOTIDE SEQUENCE</scope>
    <source>
        <strain evidence="3">3.8.38</strain>
    </source>
</reference>
<evidence type="ECO:0000313" key="4">
    <source>
        <dbReference type="Proteomes" id="UP001254075"/>
    </source>
</evidence>
<evidence type="ECO:0000313" key="3">
    <source>
        <dbReference type="EMBL" id="MDT7015571.1"/>
    </source>
</evidence>
<accession>A0AAW8W6E1</accession>